<dbReference type="Proteomes" id="UP001489004">
    <property type="component" value="Unassembled WGS sequence"/>
</dbReference>
<feature type="compositionally biased region" description="Polar residues" evidence="1">
    <location>
        <begin position="247"/>
        <end position="257"/>
    </location>
</feature>
<evidence type="ECO:0000256" key="1">
    <source>
        <dbReference type="SAM" id="MobiDB-lite"/>
    </source>
</evidence>
<keyword evidence="3" id="KW-1185">Reference proteome</keyword>
<reference evidence="2 3" key="1">
    <citation type="journal article" date="2024" name="Nat. Commun.">
        <title>Phylogenomics reveals the evolutionary origins of lichenization in chlorophyte algae.</title>
        <authorList>
            <person name="Puginier C."/>
            <person name="Libourel C."/>
            <person name="Otte J."/>
            <person name="Skaloud P."/>
            <person name="Haon M."/>
            <person name="Grisel S."/>
            <person name="Petersen M."/>
            <person name="Berrin J.G."/>
            <person name="Delaux P.M."/>
            <person name="Dal Grande F."/>
            <person name="Keller J."/>
        </authorList>
    </citation>
    <scope>NUCLEOTIDE SEQUENCE [LARGE SCALE GENOMIC DNA]</scope>
    <source>
        <strain evidence="2 3">SAG 2043</strain>
    </source>
</reference>
<feature type="compositionally biased region" description="Polar residues" evidence="1">
    <location>
        <begin position="81"/>
        <end position="93"/>
    </location>
</feature>
<feature type="region of interest" description="Disordered" evidence="1">
    <location>
        <begin position="1"/>
        <end position="52"/>
    </location>
</feature>
<dbReference type="EMBL" id="JALJOR010000007">
    <property type="protein sequence ID" value="KAK9814420.1"/>
    <property type="molecule type" value="Genomic_DNA"/>
</dbReference>
<evidence type="ECO:0000313" key="3">
    <source>
        <dbReference type="Proteomes" id="UP001489004"/>
    </source>
</evidence>
<sequence length="267" mass="29675">MEAFRGSAQADQRSYLDDAGAHYSGDHASLASSDGSQYDPGLTPDMSPEMSRSTVFEAPGASGADAGYLHKANGRGLRVSDSGNYGLQPSPQRSSLSETSELSTAVEEHVRQSIAELEARLASLLQGVTEDLATDIGREQQHLMLMQDQMDKQGQIMLKELLEVNKKMEQEKTQRSFVQRSVRESRELLHMQIQKQAKELELLRMKLSDLETPWLMRMIKGLYGAMWGCTTRGAVATAQQYQHTVQQAHEMQAQKDQPLSEAEPMTS</sequence>
<protein>
    <submittedName>
        <fullName evidence="2">Uncharacterized protein</fullName>
    </submittedName>
</protein>
<comment type="caution">
    <text evidence="2">The sequence shown here is derived from an EMBL/GenBank/DDBJ whole genome shotgun (WGS) entry which is preliminary data.</text>
</comment>
<evidence type="ECO:0000313" key="2">
    <source>
        <dbReference type="EMBL" id="KAK9814420.1"/>
    </source>
</evidence>
<proteinExistence type="predicted"/>
<name>A0AAW1PXC4_9CHLO</name>
<accession>A0AAW1PXC4</accession>
<gene>
    <name evidence="2" type="ORF">WJX72_005715</name>
</gene>
<feature type="region of interest" description="Disordered" evidence="1">
    <location>
        <begin position="79"/>
        <end position="103"/>
    </location>
</feature>
<feature type="region of interest" description="Disordered" evidence="1">
    <location>
        <begin position="247"/>
        <end position="267"/>
    </location>
</feature>
<dbReference type="AlphaFoldDB" id="A0AAW1PXC4"/>
<organism evidence="2 3">
    <name type="scientific">[Myrmecia] bisecta</name>
    <dbReference type="NCBI Taxonomy" id="41462"/>
    <lineage>
        <taxon>Eukaryota</taxon>
        <taxon>Viridiplantae</taxon>
        <taxon>Chlorophyta</taxon>
        <taxon>core chlorophytes</taxon>
        <taxon>Trebouxiophyceae</taxon>
        <taxon>Trebouxiales</taxon>
        <taxon>Trebouxiaceae</taxon>
        <taxon>Myrmecia</taxon>
    </lineage>
</organism>
<feature type="compositionally biased region" description="Low complexity" evidence="1">
    <location>
        <begin position="94"/>
        <end position="103"/>
    </location>
</feature>